<accession>A0A6G0X316</accession>
<dbReference type="Gene3D" id="3.80.10.10">
    <property type="entry name" value="Ribonuclease Inhibitor"/>
    <property type="match status" value="1"/>
</dbReference>
<gene>
    <name evidence="1" type="ORF">Ae201684_009077</name>
</gene>
<dbReference type="SUPFAM" id="SSF52047">
    <property type="entry name" value="RNI-like"/>
    <property type="match status" value="1"/>
</dbReference>
<dbReference type="EMBL" id="VJMJ01000117">
    <property type="protein sequence ID" value="KAF0734214.1"/>
    <property type="molecule type" value="Genomic_DNA"/>
</dbReference>
<name>A0A6G0X316_9STRA</name>
<evidence type="ECO:0000313" key="1">
    <source>
        <dbReference type="EMBL" id="KAF0734214.1"/>
    </source>
</evidence>
<proteinExistence type="predicted"/>
<dbReference type="InterPro" id="IPR032675">
    <property type="entry name" value="LRR_dom_sf"/>
</dbReference>
<sequence length="269" mass="31004">MDRVLAFAATSAQLEELELITALDHDITASMLQDLIKWFNRRPVRVFRFCKWRWRVDDKVLKQTFYETMFNSPKLDRLKVAHTPLDDIDFSNMVMSVRYLHVEDCYLNSEQIGTLATSLERSSVQELILAIYGDPCIEGIQQLIRALPRMTIKSLELAIYYCTYVAWDDVVPLLESCKLTSLTLRGGRFDFRTAALLGEALRNNQTIRDITLTGRSLKYQDTRKFLDDVTTPKRSESIRHIHLEGIDVPSGDKDVLQQIAISRGAELHF</sequence>
<dbReference type="Proteomes" id="UP000481153">
    <property type="component" value="Unassembled WGS sequence"/>
</dbReference>
<keyword evidence="2" id="KW-1185">Reference proteome</keyword>
<evidence type="ECO:0008006" key="3">
    <source>
        <dbReference type="Google" id="ProtNLM"/>
    </source>
</evidence>
<organism evidence="1 2">
    <name type="scientific">Aphanomyces euteiches</name>
    <dbReference type="NCBI Taxonomy" id="100861"/>
    <lineage>
        <taxon>Eukaryota</taxon>
        <taxon>Sar</taxon>
        <taxon>Stramenopiles</taxon>
        <taxon>Oomycota</taxon>
        <taxon>Saprolegniomycetes</taxon>
        <taxon>Saprolegniales</taxon>
        <taxon>Verrucalvaceae</taxon>
        <taxon>Aphanomyces</taxon>
    </lineage>
</organism>
<reference evidence="1 2" key="1">
    <citation type="submission" date="2019-07" db="EMBL/GenBank/DDBJ databases">
        <title>Genomics analysis of Aphanomyces spp. identifies a new class of oomycete effector associated with host adaptation.</title>
        <authorList>
            <person name="Gaulin E."/>
        </authorList>
    </citation>
    <scope>NUCLEOTIDE SEQUENCE [LARGE SCALE GENOMIC DNA]</scope>
    <source>
        <strain evidence="1 2">ATCC 201684</strain>
    </source>
</reference>
<comment type="caution">
    <text evidence="1">The sequence shown here is derived from an EMBL/GenBank/DDBJ whole genome shotgun (WGS) entry which is preliminary data.</text>
</comment>
<dbReference type="AlphaFoldDB" id="A0A6G0X316"/>
<protein>
    <recommendedName>
        <fullName evidence="3">F-box domain-containing protein</fullName>
    </recommendedName>
</protein>
<dbReference type="VEuPathDB" id="FungiDB:AeMF1_020298"/>
<evidence type="ECO:0000313" key="2">
    <source>
        <dbReference type="Proteomes" id="UP000481153"/>
    </source>
</evidence>